<dbReference type="InterPro" id="IPR000182">
    <property type="entry name" value="GNAT_dom"/>
</dbReference>
<dbReference type="InterPro" id="IPR050680">
    <property type="entry name" value="YpeA/RimI_acetyltransf"/>
</dbReference>
<evidence type="ECO:0000256" key="2">
    <source>
        <dbReference type="ARBA" id="ARBA00023315"/>
    </source>
</evidence>
<organism evidence="4">
    <name type="scientific">Acidicaldus sp</name>
    <dbReference type="NCBI Taxonomy" id="1872105"/>
    <lineage>
        <taxon>Bacteria</taxon>
        <taxon>Pseudomonadati</taxon>
        <taxon>Pseudomonadota</taxon>
        <taxon>Alphaproteobacteria</taxon>
        <taxon>Acetobacterales</taxon>
        <taxon>Acetobacteraceae</taxon>
        <taxon>Acidicaldus</taxon>
    </lineage>
</organism>
<evidence type="ECO:0000313" key="4">
    <source>
        <dbReference type="EMBL" id="HGC43296.1"/>
    </source>
</evidence>
<name>A0A8J4HAR3_9PROT</name>
<dbReference type="PROSITE" id="PS51186">
    <property type="entry name" value="GNAT"/>
    <property type="match status" value="1"/>
</dbReference>
<comment type="caution">
    <text evidence="4">The sequence shown here is derived from an EMBL/GenBank/DDBJ whole genome shotgun (WGS) entry which is preliminary data.</text>
</comment>
<feature type="domain" description="N-acetyltransferase" evidence="3">
    <location>
        <begin position="1"/>
        <end position="141"/>
    </location>
</feature>
<reference evidence="4" key="1">
    <citation type="journal article" date="2020" name="mSystems">
        <title>Genome- and Community-Level Interaction Insights into Carbon Utilization and Element Cycling Functions of Hydrothermarchaeota in Hydrothermal Sediment.</title>
        <authorList>
            <person name="Zhou Z."/>
            <person name="Liu Y."/>
            <person name="Xu W."/>
            <person name="Pan J."/>
            <person name="Luo Z.H."/>
            <person name="Li M."/>
        </authorList>
    </citation>
    <scope>NUCLEOTIDE SEQUENCE</scope>
    <source>
        <strain evidence="4">SpSt-997</strain>
    </source>
</reference>
<keyword evidence="1" id="KW-0808">Transferase</keyword>
<dbReference type="InterPro" id="IPR016181">
    <property type="entry name" value="Acyl_CoA_acyltransferase"/>
</dbReference>
<dbReference type="EMBL" id="DTQM01000176">
    <property type="protein sequence ID" value="HGC43296.1"/>
    <property type="molecule type" value="Genomic_DNA"/>
</dbReference>
<dbReference type="GO" id="GO:0016747">
    <property type="term" value="F:acyltransferase activity, transferring groups other than amino-acyl groups"/>
    <property type="evidence" value="ECO:0007669"/>
    <property type="project" value="InterPro"/>
</dbReference>
<evidence type="ECO:0000256" key="1">
    <source>
        <dbReference type="ARBA" id="ARBA00022679"/>
    </source>
</evidence>
<dbReference type="Gene3D" id="3.40.630.30">
    <property type="match status" value="1"/>
</dbReference>
<accession>A0A8J4HAR3</accession>
<gene>
    <name evidence="4" type="ORF">ENY07_08785</name>
</gene>
<dbReference type="Pfam" id="PF00583">
    <property type="entry name" value="Acetyltransf_1"/>
    <property type="match status" value="1"/>
</dbReference>
<proteinExistence type="predicted"/>
<dbReference type="SUPFAM" id="SSF55729">
    <property type="entry name" value="Acyl-CoA N-acyltransferases (Nat)"/>
    <property type="match status" value="1"/>
</dbReference>
<dbReference type="AlphaFoldDB" id="A0A8J4HAR3"/>
<evidence type="ECO:0000259" key="3">
    <source>
        <dbReference type="PROSITE" id="PS51186"/>
    </source>
</evidence>
<dbReference type="PANTHER" id="PTHR43420">
    <property type="entry name" value="ACETYLTRANSFERASE"/>
    <property type="match status" value="1"/>
</dbReference>
<dbReference type="PANTHER" id="PTHR43420:SF44">
    <property type="entry name" value="ACETYLTRANSFERASE YPEA"/>
    <property type="match status" value="1"/>
</dbReference>
<sequence>MIIRASHAHAAFLAAVHAASFPPGARWDEAVMAAQLGLPGVFALVDAAGGMVLARVAGESAEVLTLAVMPPARRRGCARALLAAALAEAARRGAGAMFLEVGTTNHAARTLYAQAGFVPVGQRPRYYPDGSDAVVLRAPLDGLEPENQSTSKKNAR</sequence>
<protein>
    <submittedName>
        <fullName evidence="4">GNAT family N-acetyltransferase</fullName>
    </submittedName>
</protein>
<keyword evidence="2" id="KW-0012">Acyltransferase</keyword>